<proteinExistence type="predicted"/>
<dbReference type="SUPFAM" id="SSF52172">
    <property type="entry name" value="CheY-like"/>
    <property type="match status" value="1"/>
</dbReference>
<dbReference type="PROSITE" id="PS50113">
    <property type="entry name" value="PAC"/>
    <property type="match status" value="2"/>
</dbReference>
<feature type="transmembrane region" description="Helical" evidence="8">
    <location>
        <begin position="86"/>
        <end position="114"/>
    </location>
</feature>
<dbReference type="InterPro" id="IPR001610">
    <property type="entry name" value="PAC"/>
</dbReference>
<protein>
    <recommendedName>
        <fullName evidence="2">histidine kinase</fullName>
        <ecNumber evidence="2">2.7.13.3</ecNumber>
    </recommendedName>
</protein>
<comment type="caution">
    <text evidence="13">The sequence shown here is derived from an EMBL/GenBank/DDBJ whole genome shotgun (WGS) entry which is preliminary data.</text>
</comment>
<gene>
    <name evidence="13" type="ORF">QQ055_06450</name>
</gene>
<dbReference type="InterPro" id="IPR001789">
    <property type="entry name" value="Sig_transdc_resp-reg_receiver"/>
</dbReference>
<dbReference type="SMART" id="SM00086">
    <property type="entry name" value="PAC"/>
    <property type="match status" value="2"/>
</dbReference>
<keyword evidence="4" id="KW-0808">Transferase</keyword>
<dbReference type="Pfam" id="PF02518">
    <property type="entry name" value="HATPase_c"/>
    <property type="match status" value="1"/>
</dbReference>
<feature type="domain" description="PAS" evidence="11">
    <location>
        <begin position="346"/>
        <end position="392"/>
    </location>
</feature>
<dbReference type="PROSITE" id="PS50110">
    <property type="entry name" value="RESPONSE_REGULATORY"/>
    <property type="match status" value="1"/>
</dbReference>
<dbReference type="CDD" id="cd00082">
    <property type="entry name" value="HisKA"/>
    <property type="match status" value="1"/>
</dbReference>
<dbReference type="PROSITE" id="PS50109">
    <property type="entry name" value="HIS_KIN"/>
    <property type="match status" value="1"/>
</dbReference>
<dbReference type="SUPFAM" id="SSF47384">
    <property type="entry name" value="Homodimeric domain of signal transducing histidine kinase"/>
    <property type="match status" value="1"/>
</dbReference>
<evidence type="ECO:0000256" key="5">
    <source>
        <dbReference type="ARBA" id="ARBA00023012"/>
    </source>
</evidence>
<feature type="transmembrane region" description="Helical" evidence="8">
    <location>
        <begin position="203"/>
        <end position="226"/>
    </location>
</feature>
<dbReference type="SMART" id="SM00387">
    <property type="entry name" value="HATPase_c"/>
    <property type="match status" value="1"/>
</dbReference>
<evidence type="ECO:0000256" key="1">
    <source>
        <dbReference type="ARBA" id="ARBA00000085"/>
    </source>
</evidence>
<sequence>MPEASRTQLSDSQCHRQLSLIPRFASAFVFGIGVLVLVGWVGDIGLLKSIRPEFVSMKANSAIAFIGLSIALWYTQSHRRRSRSSWIAQGIAIAVLALATLTLLQYVLGIDLGIDRLVFSEPPGTIGTAYPGRMAPNAAVNFILLASALLFLNQHNRQSIRFSQYLALMVALISWQPLLGYAYQFRTLYGIAYHTHMALHTAIAFVVLAIGILSIHPHVGIMAIMASRSLGGFIARRLLIAAVIIPSVAGYLIAIGFRAQLYRTSFALALLVIVNIVFFSVLIWLNARTLDRADRDRADALLALQELTAELELRVEKRTDELVKANQALKQQIAERRQAEEALYNRQQELKALLENTPDVIIRCDRDLRYIYVNPAVERSTGVPAAALLGKTSEELGASEELCQLWNATLRRVFDTASEQTVEFQSPSVTGTRTYLSRVVPEFDREGAVQTALIVSRDISDRKATEEALRQREFTLRQYFELPLIGIAITSPEKGWIDVNQKLCDILGYSRQELQEMSWLELTHPEDLALDITLFHQALLGQRDGYSLDKRYIRKDGQIIYTNLSTRCIRRADGTVDYFVTLIQDITERKQAEEERAQLIREQAARAEAETANRMKDEFLATLSHELRTPINCILGWAQLLRTRQLNDSTRDRALETIERNARLQTQLVEDLLDVSKIVQGKITLKCRNANIALVIRRAVDTVGTLAAAKNIQVEMELDPAVEFTWADPDRLQQVVWNLLSNAIKFTPAQGRVTVILQQFSQEIAIQIRDTGKGISPEFLPHVFDRFRQADNSITRSHGGLGLGLAIVRHLVELHGGTIAADSAGEGKGTTFTVKLPVVQNPHLKNSDRPEPNRSASSVHRRLANLPYLKNLQVLLVEDDRDTCELIEMVLKQAGIQVTPVHSVKAALSVLDRMRPDAIISDIGMREVNGYDFMRLLRSLPSDRSDIPAIALTAYASDRDREQALAAGFCQHLSKPIEPEKLVNAIANLVQQTALTVPYFKL</sequence>
<feature type="transmembrane region" description="Helical" evidence="8">
    <location>
        <begin position="54"/>
        <end position="74"/>
    </location>
</feature>
<dbReference type="SMART" id="SM00448">
    <property type="entry name" value="REC"/>
    <property type="match status" value="1"/>
</dbReference>
<keyword evidence="3 6" id="KW-0597">Phosphoprotein</keyword>
<dbReference type="InterPro" id="IPR013656">
    <property type="entry name" value="PAS_4"/>
</dbReference>
<dbReference type="PANTHER" id="PTHR43547">
    <property type="entry name" value="TWO-COMPONENT HISTIDINE KINASE"/>
    <property type="match status" value="1"/>
</dbReference>
<dbReference type="EMBL" id="JASVEJ010000024">
    <property type="protein sequence ID" value="MDL5057105.1"/>
    <property type="molecule type" value="Genomic_DNA"/>
</dbReference>
<evidence type="ECO:0000313" key="13">
    <source>
        <dbReference type="EMBL" id="MDL5057105.1"/>
    </source>
</evidence>
<dbReference type="InterPro" id="IPR000014">
    <property type="entry name" value="PAS"/>
</dbReference>
<dbReference type="Pfam" id="PF00512">
    <property type="entry name" value="HisKA"/>
    <property type="match status" value="1"/>
</dbReference>
<dbReference type="Pfam" id="PF00072">
    <property type="entry name" value="Response_reg"/>
    <property type="match status" value="1"/>
</dbReference>
<feature type="coiled-coil region" evidence="7">
    <location>
        <begin position="290"/>
        <end position="356"/>
    </location>
</feature>
<dbReference type="Gene3D" id="1.10.287.130">
    <property type="match status" value="1"/>
</dbReference>
<evidence type="ECO:0000256" key="7">
    <source>
        <dbReference type="SAM" id="Coils"/>
    </source>
</evidence>
<dbReference type="NCBIfam" id="TIGR00229">
    <property type="entry name" value="sensory_box"/>
    <property type="match status" value="2"/>
</dbReference>
<dbReference type="InterPro" id="IPR003594">
    <property type="entry name" value="HATPase_dom"/>
</dbReference>
<dbReference type="PANTHER" id="PTHR43547:SF2">
    <property type="entry name" value="HYBRID SIGNAL TRANSDUCTION HISTIDINE KINASE C"/>
    <property type="match status" value="1"/>
</dbReference>
<feature type="transmembrane region" description="Helical" evidence="8">
    <location>
        <begin position="238"/>
        <end position="259"/>
    </location>
</feature>
<dbReference type="CDD" id="cd16922">
    <property type="entry name" value="HATPase_EvgS-ArcB-TorS-like"/>
    <property type="match status" value="1"/>
</dbReference>
<dbReference type="InterPro" id="IPR003661">
    <property type="entry name" value="HisK_dim/P_dom"/>
</dbReference>
<dbReference type="SUPFAM" id="SSF55785">
    <property type="entry name" value="PYP-like sensor domain (PAS domain)"/>
    <property type="match status" value="2"/>
</dbReference>
<feature type="domain" description="PAS" evidence="11">
    <location>
        <begin position="499"/>
        <end position="542"/>
    </location>
</feature>
<dbReference type="RefSeq" id="WP_286004398.1">
    <property type="nucleotide sequence ID" value="NZ_JASVEJ010000024.1"/>
</dbReference>
<keyword evidence="8" id="KW-1133">Transmembrane helix</keyword>
<dbReference type="InterPro" id="IPR004358">
    <property type="entry name" value="Sig_transdc_His_kin-like_C"/>
</dbReference>
<feature type="transmembrane region" description="Helical" evidence="8">
    <location>
        <begin position="265"/>
        <end position="287"/>
    </location>
</feature>
<feature type="domain" description="PAC" evidence="12">
    <location>
        <begin position="420"/>
        <end position="471"/>
    </location>
</feature>
<dbReference type="EC" id="2.7.13.3" evidence="2"/>
<keyword evidence="8" id="KW-0472">Membrane</keyword>
<dbReference type="CDD" id="cd00130">
    <property type="entry name" value="PAS"/>
    <property type="match status" value="2"/>
</dbReference>
<evidence type="ECO:0000256" key="6">
    <source>
        <dbReference type="PROSITE-ProRule" id="PRU00169"/>
    </source>
</evidence>
<comment type="catalytic activity">
    <reaction evidence="1">
        <text>ATP + protein L-histidine = ADP + protein N-phospho-L-histidine.</text>
        <dbReference type="EC" id="2.7.13.3"/>
    </reaction>
</comment>
<organism evidence="13 14">
    <name type="scientific">Geitlerinema calcuttense NRMC-F 0142</name>
    <dbReference type="NCBI Taxonomy" id="2922238"/>
    <lineage>
        <taxon>Bacteria</taxon>
        <taxon>Bacillati</taxon>
        <taxon>Cyanobacteriota</taxon>
        <taxon>Cyanophyceae</taxon>
        <taxon>Geitlerinematales</taxon>
        <taxon>Geitlerinemataceae</taxon>
        <taxon>Geitlerinema</taxon>
    </lineage>
</organism>
<keyword evidence="8" id="KW-0812">Transmembrane</keyword>
<dbReference type="Gene3D" id="3.40.50.2300">
    <property type="match status" value="1"/>
</dbReference>
<keyword evidence="7" id="KW-0175">Coiled coil</keyword>
<dbReference type="SMART" id="SM00388">
    <property type="entry name" value="HisKA"/>
    <property type="match status" value="1"/>
</dbReference>
<keyword evidence="4" id="KW-0418">Kinase</keyword>
<keyword evidence="5" id="KW-0902">Two-component regulatory system</keyword>
<evidence type="ECO:0000256" key="3">
    <source>
        <dbReference type="ARBA" id="ARBA00022553"/>
    </source>
</evidence>
<dbReference type="InterPro" id="IPR000700">
    <property type="entry name" value="PAS-assoc_C"/>
</dbReference>
<accession>A0ABT7M0E7</accession>
<evidence type="ECO:0000259" key="10">
    <source>
        <dbReference type="PROSITE" id="PS50110"/>
    </source>
</evidence>
<feature type="domain" description="Histidine kinase" evidence="9">
    <location>
        <begin position="622"/>
        <end position="840"/>
    </location>
</feature>
<dbReference type="Gene3D" id="3.30.450.20">
    <property type="entry name" value="PAS domain"/>
    <property type="match status" value="2"/>
</dbReference>
<dbReference type="InterPro" id="IPR005467">
    <property type="entry name" value="His_kinase_dom"/>
</dbReference>
<dbReference type="SUPFAM" id="SSF55874">
    <property type="entry name" value="ATPase domain of HSP90 chaperone/DNA topoisomerase II/histidine kinase"/>
    <property type="match status" value="1"/>
</dbReference>
<dbReference type="InterPro" id="IPR035965">
    <property type="entry name" value="PAS-like_dom_sf"/>
</dbReference>
<dbReference type="InterPro" id="IPR036097">
    <property type="entry name" value="HisK_dim/P_sf"/>
</dbReference>
<feature type="transmembrane region" description="Helical" evidence="8">
    <location>
        <begin position="134"/>
        <end position="153"/>
    </location>
</feature>
<feature type="coiled-coil region" evidence="7">
    <location>
        <begin position="582"/>
        <end position="612"/>
    </location>
</feature>
<evidence type="ECO:0000256" key="8">
    <source>
        <dbReference type="SAM" id="Phobius"/>
    </source>
</evidence>
<feature type="domain" description="PAC" evidence="12">
    <location>
        <begin position="546"/>
        <end position="598"/>
    </location>
</feature>
<dbReference type="InterPro" id="IPR036890">
    <property type="entry name" value="HATPase_C_sf"/>
</dbReference>
<dbReference type="PROSITE" id="PS50112">
    <property type="entry name" value="PAS"/>
    <property type="match status" value="2"/>
</dbReference>
<dbReference type="Pfam" id="PF08447">
    <property type="entry name" value="PAS_3"/>
    <property type="match status" value="1"/>
</dbReference>
<evidence type="ECO:0000259" key="11">
    <source>
        <dbReference type="PROSITE" id="PS50112"/>
    </source>
</evidence>
<feature type="transmembrane region" description="Helical" evidence="8">
    <location>
        <begin position="20"/>
        <end position="42"/>
    </location>
</feature>
<dbReference type="Gene3D" id="3.30.565.10">
    <property type="entry name" value="Histidine kinase-like ATPase, C-terminal domain"/>
    <property type="match status" value="1"/>
</dbReference>
<reference evidence="13 14" key="1">
    <citation type="submission" date="2023-06" db="EMBL/GenBank/DDBJ databases">
        <title>Whole genome sequence of Oscillatoria calcuttensis NRMC-F 0142.</title>
        <authorList>
            <person name="Shakena Fathima T."/>
            <person name="Muralitharan G."/>
            <person name="Thajuddin N."/>
        </authorList>
    </citation>
    <scope>NUCLEOTIDE SEQUENCE [LARGE SCALE GENOMIC DNA]</scope>
    <source>
        <strain evidence="13 14">NRMC-F 0142</strain>
    </source>
</reference>
<dbReference type="InterPro" id="IPR011006">
    <property type="entry name" value="CheY-like_superfamily"/>
</dbReference>
<dbReference type="SMART" id="SM00091">
    <property type="entry name" value="PAS"/>
    <property type="match status" value="2"/>
</dbReference>
<dbReference type="Proteomes" id="UP001230986">
    <property type="component" value="Unassembled WGS sequence"/>
</dbReference>
<dbReference type="InterPro" id="IPR013655">
    <property type="entry name" value="PAS_fold_3"/>
</dbReference>
<name>A0ABT7M0E7_9CYAN</name>
<keyword evidence="14" id="KW-1185">Reference proteome</keyword>
<evidence type="ECO:0000259" key="9">
    <source>
        <dbReference type="PROSITE" id="PS50109"/>
    </source>
</evidence>
<dbReference type="Pfam" id="PF08448">
    <property type="entry name" value="PAS_4"/>
    <property type="match status" value="1"/>
</dbReference>
<evidence type="ECO:0000313" key="14">
    <source>
        <dbReference type="Proteomes" id="UP001230986"/>
    </source>
</evidence>
<dbReference type="PRINTS" id="PR00344">
    <property type="entry name" value="BCTRLSENSOR"/>
</dbReference>
<evidence type="ECO:0000256" key="4">
    <source>
        <dbReference type="ARBA" id="ARBA00022777"/>
    </source>
</evidence>
<feature type="transmembrane region" description="Helical" evidence="8">
    <location>
        <begin position="165"/>
        <end position="183"/>
    </location>
</feature>
<feature type="modified residue" description="4-aspartylphosphate" evidence="6">
    <location>
        <position position="922"/>
    </location>
</feature>
<evidence type="ECO:0000259" key="12">
    <source>
        <dbReference type="PROSITE" id="PS50113"/>
    </source>
</evidence>
<evidence type="ECO:0000256" key="2">
    <source>
        <dbReference type="ARBA" id="ARBA00012438"/>
    </source>
</evidence>
<dbReference type="CDD" id="cd17580">
    <property type="entry name" value="REC_2_DhkD-like"/>
    <property type="match status" value="1"/>
</dbReference>
<feature type="domain" description="Response regulatory" evidence="10">
    <location>
        <begin position="873"/>
        <end position="990"/>
    </location>
</feature>